<dbReference type="InParanoid" id="Q2GQF7"/>
<dbReference type="RefSeq" id="XP_001227724.1">
    <property type="nucleotide sequence ID" value="XM_001227723.1"/>
</dbReference>
<dbReference type="HOGENOM" id="CLU_990456_0_0_1"/>
<name>Q2GQF7_CHAGB</name>
<evidence type="ECO:0000313" key="2">
    <source>
        <dbReference type="EMBL" id="EAQ83393.1"/>
    </source>
</evidence>
<feature type="region of interest" description="Disordered" evidence="1">
    <location>
        <begin position="1"/>
        <end position="40"/>
    </location>
</feature>
<feature type="region of interest" description="Disordered" evidence="1">
    <location>
        <begin position="171"/>
        <end position="236"/>
    </location>
</feature>
<organism evidence="2 3">
    <name type="scientific">Chaetomium globosum (strain ATCC 6205 / CBS 148.51 / DSM 1962 / NBRC 6347 / NRRL 1970)</name>
    <name type="common">Soil fungus</name>
    <dbReference type="NCBI Taxonomy" id="306901"/>
    <lineage>
        <taxon>Eukaryota</taxon>
        <taxon>Fungi</taxon>
        <taxon>Dikarya</taxon>
        <taxon>Ascomycota</taxon>
        <taxon>Pezizomycotina</taxon>
        <taxon>Sordariomycetes</taxon>
        <taxon>Sordariomycetidae</taxon>
        <taxon>Sordariales</taxon>
        <taxon>Chaetomiaceae</taxon>
        <taxon>Chaetomium</taxon>
    </lineage>
</organism>
<dbReference type="VEuPathDB" id="FungiDB:CHGG_09797"/>
<dbReference type="GeneID" id="4396531"/>
<dbReference type="eggNOG" id="ENOG502RIZQ">
    <property type="taxonomic scope" value="Eukaryota"/>
</dbReference>
<reference evidence="3" key="1">
    <citation type="journal article" date="2015" name="Genome Announc.">
        <title>Draft genome sequence of the cellulolytic fungus Chaetomium globosum.</title>
        <authorList>
            <person name="Cuomo C.A."/>
            <person name="Untereiner W.A."/>
            <person name="Ma L.-J."/>
            <person name="Grabherr M."/>
            <person name="Birren B.W."/>
        </authorList>
    </citation>
    <scope>NUCLEOTIDE SEQUENCE [LARGE SCALE GENOMIC DNA]</scope>
    <source>
        <strain evidence="3">ATCC 6205 / CBS 148.51 / DSM 1962 / NBRC 6347 / NRRL 1970</strain>
    </source>
</reference>
<protein>
    <submittedName>
        <fullName evidence="2">Uncharacterized protein</fullName>
    </submittedName>
</protein>
<dbReference type="EMBL" id="CH408035">
    <property type="protein sequence ID" value="EAQ83393.1"/>
    <property type="molecule type" value="Genomic_DNA"/>
</dbReference>
<dbReference type="OrthoDB" id="4580735at2759"/>
<proteinExistence type="predicted"/>
<evidence type="ECO:0000256" key="1">
    <source>
        <dbReference type="SAM" id="MobiDB-lite"/>
    </source>
</evidence>
<sequence>MAPTGPSESRTSSPAANPPATNPVAAVLPGMRPPGWRWPWPADVPDPERPKSCLKSAGATRQVLPIRFADDARCLVSGSPVPPHPITRPEWMKALAHARFVQAFRSGRTQQEVVDDIETIDPRRVAHTKWQGTRRVRWLLDPEHIDPWDAEALVFRLLFRRSRKHMLQNMAGYPIRSRRDRDKHPALGSPEPELETEQGPDPPRKCSRNGQAPTQRPIEPPSLPTARGVVSSSTLVDSGTGGVKPVVCPWAQLPSHPLPILRASCSNNRIPMIAIYQAKLQ</sequence>
<dbReference type="AlphaFoldDB" id="Q2GQF7"/>
<feature type="compositionally biased region" description="Polar residues" evidence="1">
    <location>
        <begin position="1"/>
        <end position="10"/>
    </location>
</feature>
<feature type="compositionally biased region" description="Low complexity" evidence="1">
    <location>
        <begin position="22"/>
        <end position="40"/>
    </location>
</feature>
<gene>
    <name evidence="2" type="ORF">CHGG_09797</name>
</gene>
<keyword evidence="3" id="KW-1185">Reference proteome</keyword>
<evidence type="ECO:0000313" key="3">
    <source>
        <dbReference type="Proteomes" id="UP000001056"/>
    </source>
</evidence>
<dbReference type="Proteomes" id="UP000001056">
    <property type="component" value="Unassembled WGS sequence"/>
</dbReference>
<accession>Q2GQF7</accession>